<evidence type="ECO:0000313" key="4">
    <source>
        <dbReference type="EMBL" id="KAG7342496.1"/>
    </source>
</evidence>
<reference evidence="4" key="2">
    <citation type="submission" date="2021-04" db="EMBL/GenBank/DDBJ databases">
        <authorList>
            <person name="Podell S."/>
        </authorList>
    </citation>
    <scope>NUCLEOTIDE SEQUENCE</scope>
    <source>
        <strain evidence="4">Hildebrandi</strain>
    </source>
</reference>
<evidence type="ECO:0000256" key="1">
    <source>
        <dbReference type="ARBA" id="ARBA00022723"/>
    </source>
</evidence>
<dbReference type="OrthoDB" id="10259408at2759"/>
<dbReference type="Proteomes" id="UP000693970">
    <property type="component" value="Unassembled WGS sequence"/>
</dbReference>
<dbReference type="InterPro" id="IPR045054">
    <property type="entry name" value="P4HA-like"/>
</dbReference>
<evidence type="ECO:0000256" key="2">
    <source>
        <dbReference type="ARBA" id="ARBA00023004"/>
    </source>
</evidence>
<proteinExistence type="predicted"/>
<protein>
    <submittedName>
        <fullName evidence="4">2-oxyglutarate/Fe(II) oxygenase</fullName>
    </submittedName>
</protein>
<comment type="caution">
    <text evidence="4">The sequence shown here is derived from an EMBL/GenBank/DDBJ whole genome shotgun (WGS) entry which is preliminary data.</text>
</comment>
<dbReference type="Pfam" id="PF13640">
    <property type="entry name" value="2OG-FeII_Oxy_3"/>
    <property type="match status" value="1"/>
</dbReference>
<feature type="domain" description="Prolyl 4-hydroxylase alpha subunit Fe(2+) 2OG dioxygenase" evidence="3">
    <location>
        <begin position="13"/>
        <end position="80"/>
    </location>
</feature>
<dbReference type="PANTHER" id="PTHR10869">
    <property type="entry name" value="PROLYL 4-HYDROXYLASE ALPHA SUBUNIT"/>
    <property type="match status" value="1"/>
</dbReference>
<keyword evidence="2" id="KW-0408">Iron</keyword>
<evidence type="ECO:0000259" key="3">
    <source>
        <dbReference type="Pfam" id="PF13640"/>
    </source>
</evidence>
<dbReference type="InterPro" id="IPR044862">
    <property type="entry name" value="Pro_4_hyd_alph_FE2OG_OXY"/>
</dbReference>
<reference evidence="4" key="1">
    <citation type="journal article" date="2021" name="Sci. Rep.">
        <title>Diploid genomic architecture of Nitzschia inconspicua, an elite biomass production diatom.</title>
        <authorList>
            <person name="Oliver A."/>
            <person name="Podell S."/>
            <person name="Pinowska A."/>
            <person name="Traller J.C."/>
            <person name="Smith S.R."/>
            <person name="McClure R."/>
            <person name="Beliaev A."/>
            <person name="Bohutskyi P."/>
            <person name="Hill E.A."/>
            <person name="Rabines A."/>
            <person name="Zheng H."/>
            <person name="Allen L.Z."/>
            <person name="Kuo A."/>
            <person name="Grigoriev I.V."/>
            <person name="Allen A.E."/>
            <person name="Hazlebeck D."/>
            <person name="Allen E.E."/>
        </authorList>
    </citation>
    <scope>NUCLEOTIDE SEQUENCE</scope>
    <source>
        <strain evidence="4">Hildebrandi</strain>
    </source>
</reference>
<dbReference type="GO" id="GO:0004656">
    <property type="term" value="F:procollagen-proline 4-dioxygenase activity"/>
    <property type="evidence" value="ECO:0007669"/>
    <property type="project" value="TreeGrafter"/>
</dbReference>
<gene>
    <name evidence="4" type="ORF">IV203_007589</name>
</gene>
<keyword evidence="1" id="KW-0479">Metal-binding</keyword>
<dbReference type="AlphaFoldDB" id="A0A9K3KFZ4"/>
<accession>A0A9K3KFZ4</accession>
<dbReference type="GO" id="GO:0046872">
    <property type="term" value="F:metal ion binding"/>
    <property type="evidence" value="ECO:0007669"/>
    <property type="project" value="UniProtKB-KW"/>
</dbReference>
<sequence length="149" mass="17221">MTDISDANSECWQLLQYQVGQFYAEHHDYIPLHLERTHGVRIITVFLYLSDVEEGGGTHFNTLGITVPPKRGRVVIWPSVLDDDPNVKDPRTLCQSRKASNMEPTPGFINETIRNPFPEDVPLKRSIRHQYRSLGRELYVFKKDGRNVK</sequence>
<organism evidence="4 5">
    <name type="scientific">Nitzschia inconspicua</name>
    <dbReference type="NCBI Taxonomy" id="303405"/>
    <lineage>
        <taxon>Eukaryota</taxon>
        <taxon>Sar</taxon>
        <taxon>Stramenopiles</taxon>
        <taxon>Ochrophyta</taxon>
        <taxon>Bacillariophyta</taxon>
        <taxon>Bacillariophyceae</taxon>
        <taxon>Bacillariophycidae</taxon>
        <taxon>Bacillariales</taxon>
        <taxon>Bacillariaceae</taxon>
        <taxon>Nitzschia</taxon>
    </lineage>
</organism>
<name>A0A9K3KFZ4_9STRA</name>
<dbReference type="PANTHER" id="PTHR10869:SF235">
    <property type="entry name" value="PROCOLLAGEN-PROLINE 4-DIOXYGENASE"/>
    <property type="match status" value="1"/>
</dbReference>
<keyword evidence="5" id="KW-1185">Reference proteome</keyword>
<dbReference type="EMBL" id="JAGRRH010000025">
    <property type="protein sequence ID" value="KAG7342496.1"/>
    <property type="molecule type" value="Genomic_DNA"/>
</dbReference>
<dbReference type="GO" id="GO:0005783">
    <property type="term" value="C:endoplasmic reticulum"/>
    <property type="evidence" value="ECO:0007669"/>
    <property type="project" value="TreeGrafter"/>
</dbReference>
<evidence type="ECO:0000313" key="5">
    <source>
        <dbReference type="Proteomes" id="UP000693970"/>
    </source>
</evidence>